<dbReference type="RefSeq" id="WP_205213784.1">
    <property type="nucleotide sequence ID" value="NZ_JAFFZP010000019.1"/>
</dbReference>
<evidence type="ECO:0000313" key="4">
    <source>
        <dbReference type="EMBL" id="MBN0988266.1"/>
    </source>
</evidence>
<dbReference type="InterPro" id="IPR000182">
    <property type="entry name" value="GNAT_dom"/>
</dbReference>
<dbReference type="Proteomes" id="UP000760472">
    <property type="component" value="Unassembled WGS sequence"/>
</dbReference>
<keyword evidence="1" id="KW-0808">Transferase</keyword>
<dbReference type="InterPro" id="IPR000835">
    <property type="entry name" value="HTH_MarR-typ"/>
</dbReference>
<dbReference type="PROSITE" id="PS50995">
    <property type="entry name" value="HTH_MARR_2"/>
    <property type="match status" value="1"/>
</dbReference>
<accession>A0ABS2W9L0</accession>
<evidence type="ECO:0000256" key="1">
    <source>
        <dbReference type="ARBA" id="ARBA00022679"/>
    </source>
</evidence>
<feature type="domain" description="N-acetyltransferase" evidence="3">
    <location>
        <begin position="166"/>
        <end position="322"/>
    </location>
</feature>
<dbReference type="PROSITE" id="PS51186">
    <property type="entry name" value="GNAT"/>
    <property type="match status" value="1"/>
</dbReference>
<dbReference type="SUPFAM" id="SSF46785">
    <property type="entry name" value="Winged helix' DNA-binding domain"/>
    <property type="match status" value="1"/>
</dbReference>
<sequence length="323" mass="37126">MDYMKSFGSLSLGSRLKRLSDRLVQDVIRLYQSQGIELNPTFFPLFNMLHQQGAMTVTDAAERLGVTHPAISKIARKMQQEEWLSKTADPEDERRQLLALSSKSEQLLEQITPVWAAIQGQLDTLISCQQHPLLDSLAEFENLLEQRGFYTPVVEQLARRNEGQDIVIQGWDAELRDDFRRLNLAWLNRYFDGQLLEKDHEALNNPEGFYLARGGYIWFARHRADNQVVGCVALARHDNECYEISKMGVDESWQAVGVGRRLLMTALDKARELGASEVFLESSSKLERALQLYRNLGFREIPHPEGQSYYDRADIYMTLTLRA</sequence>
<dbReference type="Gene3D" id="3.40.630.30">
    <property type="match status" value="1"/>
</dbReference>
<keyword evidence="5" id="KW-1185">Reference proteome</keyword>
<organism evidence="4 5">
    <name type="scientific">Amphritea pacifica</name>
    <dbReference type="NCBI Taxonomy" id="2811233"/>
    <lineage>
        <taxon>Bacteria</taxon>
        <taxon>Pseudomonadati</taxon>
        <taxon>Pseudomonadota</taxon>
        <taxon>Gammaproteobacteria</taxon>
        <taxon>Oceanospirillales</taxon>
        <taxon>Oceanospirillaceae</taxon>
        <taxon>Amphritea</taxon>
    </lineage>
</organism>
<dbReference type="PANTHER" id="PTHR13947">
    <property type="entry name" value="GNAT FAMILY N-ACETYLTRANSFERASE"/>
    <property type="match status" value="1"/>
</dbReference>
<gene>
    <name evidence="4" type="ORF">JW498_12905</name>
</gene>
<dbReference type="PANTHER" id="PTHR13947:SF37">
    <property type="entry name" value="LD18367P"/>
    <property type="match status" value="1"/>
</dbReference>
<evidence type="ECO:0000313" key="5">
    <source>
        <dbReference type="Proteomes" id="UP000760472"/>
    </source>
</evidence>
<evidence type="ECO:0000259" key="2">
    <source>
        <dbReference type="PROSITE" id="PS50995"/>
    </source>
</evidence>
<dbReference type="InterPro" id="IPR016181">
    <property type="entry name" value="Acyl_CoA_acyltransferase"/>
</dbReference>
<reference evidence="4 5" key="1">
    <citation type="submission" date="2021-02" db="EMBL/GenBank/DDBJ databases">
        <title>A novel species of genus Amphritea isolated from a fishpond in China.</title>
        <authorList>
            <person name="Lu H."/>
        </authorList>
    </citation>
    <scope>NUCLEOTIDE SEQUENCE [LARGE SCALE GENOMIC DNA]</scope>
    <source>
        <strain evidence="4 5">RP18W</strain>
    </source>
</reference>
<dbReference type="InterPro" id="IPR036388">
    <property type="entry name" value="WH-like_DNA-bd_sf"/>
</dbReference>
<dbReference type="CDD" id="cd04301">
    <property type="entry name" value="NAT_SF"/>
    <property type="match status" value="1"/>
</dbReference>
<dbReference type="InterPro" id="IPR036390">
    <property type="entry name" value="WH_DNA-bd_sf"/>
</dbReference>
<dbReference type="Pfam" id="PF00583">
    <property type="entry name" value="Acetyltransf_1"/>
    <property type="match status" value="1"/>
</dbReference>
<comment type="caution">
    <text evidence="4">The sequence shown here is derived from an EMBL/GenBank/DDBJ whole genome shotgun (WGS) entry which is preliminary data.</text>
</comment>
<dbReference type="Pfam" id="PF01047">
    <property type="entry name" value="MarR"/>
    <property type="match status" value="1"/>
</dbReference>
<dbReference type="Gene3D" id="1.10.10.10">
    <property type="entry name" value="Winged helix-like DNA-binding domain superfamily/Winged helix DNA-binding domain"/>
    <property type="match status" value="1"/>
</dbReference>
<protein>
    <submittedName>
        <fullName evidence="4">Bifunctional helix-turn-helix transcriptional regulator/GNAT family N-acetyltransferase</fullName>
    </submittedName>
</protein>
<dbReference type="SUPFAM" id="SSF55729">
    <property type="entry name" value="Acyl-CoA N-acyltransferases (Nat)"/>
    <property type="match status" value="1"/>
</dbReference>
<evidence type="ECO:0000259" key="3">
    <source>
        <dbReference type="PROSITE" id="PS51186"/>
    </source>
</evidence>
<dbReference type="EMBL" id="JAFFZP010000019">
    <property type="protein sequence ID" value="MBN0988266.1"/>
    <property type="molecule type" value="Genomic_DNA"/>
</dbReference>
<dbReference type="InterPro" id="IPR050769">
    <property type="entry name" value="NAT_camello-type"/>
</dbReference>
<name>A0ABS2W9L0_9GAMM</name>
<dbReference type="SMART" id="SM00347">
    <property type="entry name" value="HTH_MARR"/>
    <property type="match status" value="1"/>
</dbReference>
<proteinExistence type="predicted"/>
<feature type="domain" description="HTH marR-type" evidence="2">
    <location>
        <begin position="9"/>
        <end position="149"/>
    </location>
</feature>